<proteinExistence type="predicted"/>
<evidence type="ECO:0000259" key="2">
    <source>
        <dbReference type="Pfam" id="PF04085"/>
    </source>
</evidence>
<dbReference type="RefSeq" id="WP_259858173.1">
    <property type="nucleotide sequence ID" value="NZ_BAAAST010000009.1"/>
</dbReference>
<keyword evidence="1" id="KW-0472">Membrane</keyword>
<evidence type="ECO:0000256" key="1">
    <source>
        <dbReference type="SAM" id="Phobius"/>
    </source>
</evidence>
<gene>
    <name evidence="3" type="ORF">Dfulv_35365</name>
</gene>
<keyword evidence="1" id="KW-0812">Transmembrane</keyword>
<reference evidence="3" key="2">
    <citation type="submission" date="2022-09" db="EMBL/GenBank/DDBJ databases">
        <title>Biosynthetic gene clusters of Dactylosporangioum fulvum.</title>
        <authorList>
            <person name="Caradec T."/>
        </authorList>
    </citation>
    <scope>NUCLEOTIDE SEQUENCE</scope>
    <source>
        <strain evidence="3">NRRL B-16292</strain>
    </source>
</reference>
<name>A0ABY5VVA0_9ACTN</name>
<keyword evidence="4" id="KW-1185">Reference proteome</keyword>
<evidence type="ECO:0000313" key="3">
    <source>
        <dbReference type="EMBL" id="UWP80413.1"/>
    </source>
</evidence>
<dbReference type="Proteomes" id="UP001059617">
    <property type="component" value="Chromosome"/>
</dbReference>
<sequence>MHSQTELRDRLAALAEPVKPVEGYEDKVMRRSRRLRRRRRVTAGAAAAVCMAVLVTMFRVVGFGSAPQLAAPPPDGPFLGWSAVGDVDASLVREATDVWDAAGTGGPHTAVRAFVAMRNDQQLHSIAVLQGYDKQGVARLAFFTSDVSAAEALRLRADRPAPDPVTTQVISLVSPRLTGPGGAVSTDDFGTYAIAVAMPGVTTVRVSNSIIDDEMIGDPDAPTGRLVVQRFPLAATAQSTTISGFVKPNRPLAKMAKVFEVQGDGGADDDARGVPGKVLAATGQQIVVAVQQIQAVRRGQLAVVAEGLVGRVTAVDVPRGEATIDLVTSTGFAGPAYTYISDVPGSVRGTGTSVVMERIPTGEQKYTVSAGNRVVMPDPCQPNDQVGAVTIGRASSAKASEASSVELTPTVDLTHLREVSIMTSSPGGDC</sequence>
<organism evidence="3 4">
    <name type="scientific">Dactylosporangium fulvum</name>
    <dbReference type="NCBI Taxonomy" id="53359"/>
    <lineage>
        <taxon>Bacteria</taxon>
        <taxon>Bacillati</taxon>
        <taxon>Actinomycetota</taxon>
        <taxon>Actinomycetes</taxon>
        <taxon>Micromonosporales</taxon>
        <taxon>Micromonosporaceae</taxon>
        <taxon>Dactylosporangium</taxon>
    </lineage>
</organism>
<keyword evidence="1" id="KW-1133">Transmembrane helix</keyword>
<dbReference type="Pfam" id="PF04085">
    <property type="entry name" value="MreC"/>
    <property type="match status" value="1"/>
</dbReference>
<accession>A0ABY5VVA0</accession>
<dbReference type="EMBL" id="CP073720">
    <property type="protein sequence ID" value="UWP80413.1"/>
    <property type="molecule type" value="Genomic_DNA"/>
</dbReference>
<evidence type="ECO:0000313" key="4">
    <source>
        <dbReference type="Proteomes" id="UP001059617"/>
    </source>
</evidence>
<feature type="domain" description="Rod shape-determining protein MreC beta-barrel core" evidence="2">
    <location>
        <begin position="283"/>
        <end position="422"/>
    </location>
</feature>
<feature type="transmembrane region" description="Helical" evidence="1">
    <location>
        <begin position="41"/>
        <end position="61"/>
    </location>
</feature>
<protein>
    <submittedName>
        <fullName evidence="3">RNA polymerase subunit sigma-70</fullName>
    </submittedName>
</protein>
<reference evidence="3" key="1">
    <citation type="submission" date="2021-04" db="EMBL/GenBank/DDBJ databases">
        <authorList>
            <person name="Hartkoorn R.C."/>
            <person name="Beaudoing E."/>
            <person name="Hot D."/>
        </authorList>
    </citation>
    <scope>NUCLEOTIDE SEQUENCE</scope>
    <source>
        <strain evidence="3">NRRL B-16292</strain>
    </source>
</reference>
<dbReference type="InterPro" id="IPR055342">
    <property type="entry name" value="MreC_beta-barrel_core"/>
</dbReference>